<reference evidence="3" key="1">
    <citation type="submission" date="2025-08" db="UniProtKB">
        <authorList>
            <consortium name="Ensembl"/>
        </authorList>
    </citation>
    <scope>IDENTIFICATION</scope>
</reference>
<feature type="compositionally biased region" description="Basic and acidic residues" evidence="2">
    <location>
        <begin position="257"/>
        <end position="267"/>
    </location>
</feature>
<dbReference type="GeneTree" id="ENSGT00950000183106"/>
<name>A0A670ZVE5_PSETE</name>
<comment type="similarity">
    <text evidence="1">Belongs to the FAM131 family.</text>
</comment>
<evidence type="ECO:0000313" key="3">
    <source>
        <dbReference type="Ensembl" id="ENSPTXP00000026714.1"/>
    </source>
</evidence>
<evidence type="ECO:0000256" key="2">
    <source>
        <dbReference type="SAM" id="MobiDB-lite"/>
    </source>
</evidence>
<gene>
    <name evidence="3" type="primary">FAM131C</name>
</gene>
<dbReference type="OMA" id="YLMILDE"/>
<protein>
    <submittedName>
        <fullName evidence="3">Family with sequence similarity 131 member C</fullName>
    </submittedName>
</protein>
<dbReference type="Proteomes" id="UP000472273">
    <property type="component" value="Unplaced"/>
</dbReference>
<dbReference type="PANTHER" id="PTHR15736">
    <property type="entry name" value="PROTEIN FAM131B-RELATED"/>
    <property type="match status" value="1"/>
</dbReference>
<dbReference type="PANTHER" id="PTHR15736:SF2">
    <property type="entry name" value="PROTEIN FAM131C"/>
    <property type="match status" value="1"/>
</dbReference>
<dbReference type="Pfam" id="PF15010">
    <property type="entry name" value="FAM131"/>
    <property type="match status" value="1"/>
</dbReference>
<organism evidence="3 4">
    <name type="scientific">Pseudonaja textilis</name>
    <name type="common">Eastern brown snake</name>
    <dbReference type="NCBI Taxonomy" id="8673"/>
    <lineage>
        <taxon>Eukaryota</taxon>
        <taxon>Metazoa</taxon>
        <taxon>Chordata</taxon>
        <taxon>Craniata</taxon>
        <taxon>Vertebrata</taxon>
        <taxon>Euteleostomi</taxon>
        <taxon>Lepidosauria</taxon>
        <taxon>Squamata</taxon>
        <taxon>Bifurcata</taxon>
        <taxon>Unidentata</taxon>
        <taxon>Episquamata</taxon>
        <taxon>Toxicofera</taxon>
        <taxon>Serpentes</taxon>
        <taxon>Colubroidea</taxon>
        <taxon>Elapidae</taxon>
        <taxon>Hydrophiinae</taxon>
        <taxon>Pseudonaja</taxon>
    </lineage>
</organism>
<proteinExistence type="inferred from homology"/>
<dbReference type="InterPro" id="IPR026782">
    <property type="entry name" value="FAM131"/>
</dbReference>
<keyword evidence="4" id="KW-1185">Reference proteome</keyword>
<evidence type="ECO:0000256" key="1">
    <source>
        <dbReference type="ARBA" id="ARBA00010635"/>
    </source>
</evidence>
<feature type="compositionally biased region" description="Polar residues" evidence="2">
    <location>
        <begin position="278"/>
        <end position="293"/>
    </location>
</feature>
<accession>A0A670ZVE5</accession>
<reference evidence="3" key="2">
    <citation type="submission" date="2025-09" db="UniProtKB">
        <authorList>
            <consortium name="Ensembl"/>
        </authorList>
    </citation>
    <scope>IDENTIFICATION</scope>
</reference>
<evidence type="ECO:0000313" key="4">
    <source>
        <dbReference type="Proteomes" id="UP000472273"/>
    </source>
</evidence>
<dbReference type="Ensembl" id="ENSPTXT00000027530.1">
    <property type="protein sequence ID" value="ENSPTXP00000026714.1"/>
    <property type="gene ID" value="ENSPTXG00000018457.1"/>
</dbReference>
<sequence length="301" mass="32419">MILLFHWRWCGCGQLKRSFLFGGGGRRRGGGATFSEGGQSGQPCKGSSIAAEAFFLHSRGDLTRLEDVGFHGNPPQAPPPKAGKAAEPAQVAFVPMAPPSSPVCWRLASVLLPLCPPGLIQSLKDHVTKPTTMAQGRVAHLIEWKGWSAAPVGCGQPPGEEVLYEELTDELKEARFAAGVAEQFAITEATLSGWSSLNEEERKDRRGSQDVIQLQDLEGLHLQDGLLFGPPPPAGSLQAFPLSNQESPIPSGPLQGKEWRSSGRAEGKLVGPPDAHRWQQSATSLRYMDSSSPSEDEVFYD</sequence>
<dbReference type="AlphaFoldDB" id="A0A670ZVE5"/>
<feature type="region of interest" description="Disordered" evidence="2">
    <location>
        <begin position="223"/>
        <end position="301"/>
    </location>
</feature>